<sequence>MEGSTVPFYGDAASSSSSGGRSEGHRPPGGRGGGGPPSRVLPFAPTVGGTPLWATPTYEEAAAVMILSSPPLAAHFYAADAHVTAVDTIDPLVSKSSINDKEIKEVSEVVPLLSLNSPLALLLSTWVFKTIGASIF</sequence>
<keyword evidence="3" id="KW-1185">Reference proteome</keyword>
<accession>A0AAP0I6W4</accession>
<organism evidence="2 3">
    <name type="scientific">Stephania japonica</name>
    <dbReference type="NCBI Taxonomy" id="461633"/>
    <lineage>
        <taxon>Eukaryota</taxon>
        <taxon>Viridiplantae</taxon>
        <taxon>Streptophyta</taxon>
        <taxon>Embryophyta</taxon>
        <taxon>Tracheophyta</taxon>
        <taxon>Spermatophyta</taxon>
        <taxon>Magnoliopsida</taxon>
        <taxon>Ranunculales</taxon>
        <taxon>Menispermaceae</taxon>
        <taxon>Menispermoideae</taxon>
        <taxon>Cissampelideae</taxon>
        <taxon>Stephania</taxon>
    </lineage>
</organism>
<evidence type="ECO:0000313" key="3">
    <source>
        <dbReference type="Proteomes" id="UP001417504"/>
    </source>
</evidence>
<dbReference type="AlphaFoldDB" id="A0AAP0I6W4"/>
<evidence type="ECO:0000256" key="1">
    <source>
        <dbReference type="SAM" id="MobiDB-lite"/>
    </source>
</evidence>
<dbReference type="Proteomes" id="UP001417504">
    <property type="component" value="Unassembled WGS sequence"/>
</dbReference>
<comment type="caution">
    <text evidence="2">The sequence shown here is derived from an EMBL/GenBank/DDBJ whole genome shotgun (WGS) entry which is preliminary data.</text>
</comment>
<gene>
    <name evidence="2" type="ORF">Sjap_017836</name>
</gene>
<dbReference type="EMBL" id="JBBNAE010000007">
    <property type="protein sequence ID" value="KAK9109776.1"/>
    <property type="molecule type" value="Genomic_DNA"/>
</dbReference>
<proteinExistence type="predicted"/>
<evidence type="ECO:0000313" key="2">
    <source>
        <dbReference type="EMBL" id="KAK9109776.1"/>
    </source>
</evidence>
<protein>
    <submittedName>
        <fullName evidence="2">Uncharacterized protein</fullName>
    </submittedName>
</protein>
<reference evidence="2 3" key="1">
    <citation type="submission" date="2024-01" db="EMBL/GenBank/DDBJ databases">
        <title>Genome assemblies of Stephania.</title>
        <authorList>
            <person name="Yang L."/>
        </authorList>
    </citation>
    <scope>NUCLEOTIDE SEQUENCE [LARGE SCALE GENOMIC DNA]</scope>
    <source>
        <strain evidence="2">QJT</strain>
        <tissue evidence="2">Leaf</tissue>
    </source>
</reference>
<feature type="region of interest" description="Disordered" evidence="1">
    <location>
        <begin position="1"/>
        <end position="42"/>
    </location>
</feature>
<name>A0AAP0I6W4_9MAGN</name>
<feature type="compositionally biased region" description="Gly residues" evidence="1">
    <location>
        <begin position="27"/>
        <end position="36"/>
    </location>
</feature>